<evidence type="ECO:0000313" key="2">
    <source>
        <dbReference type="EMBL" id="KAG0451191.1"/>
    </source>
</evidence>
<protein>
    <submittedName>
        <fullName evidence="2">Uncharacterized protein</fullName>
    </submittedName>
</protein>
<proteinExistence type="predicted"/>
<gene>
    <name evidence="2" type="ORF">HPP92_026347</name>
</gene>
<dbReference type="Proteomes" id="UP000639772">
    <property type="component" value="Unassembled WGS sequence"/>
</dbReference>
<dbReference type="AlphaFoldDB" id="A0A835PCJ8"/>
<comment type="caution">
    <text evidence="2">The sequence shown here is derived from an EMBL/GenBank/DDBJ whole genome shotgun (WGS) entry which is preliminary data.</text>
</comment>
<sequence length="78" mass="8759">MGRSFADVGDSSGAFSECNSDRSANFQARIPHIWNIWWKRKRSSRTPPSFLSCAADNSGEGHSRSHRRYGVPIGFNRS</sequence>
<feature type="region of interest" description="Disordered" evidence="1">
    <location>
        <begin position="1"/>
        <end position="20"/>
    </location>
</feature>
<evidence type="ECO:0000256" key="1">
    <source>
        <dbReference type="SAM" id="MobiDB-lite"/>
    </source>
</evidence>
<accession>A0A835PCJ8</accession>
<reference evidence="2 3" key="1">
    <citation type="journal article" date="2020" name="Nat. Food">
        <title>A phased Vanilla planifolia genome enables genetic improvement of flavour and production.</title>
        <authorList>
            <person name="Hasing T."/>
            <person name="Tang H."/>
            <person name="Brym M."/>
            <person name="Khazi F."/>
            <person name="Huang T."/>
            <person name="Chambers A.H."/>
        </authorList>
    </citation>
    <scope>NUCLEOTIDE SEQUENCE [LARGE SCALE GENOMIC DNA]</scope>
    <source>
        <tissue evidence="2">Leaf</tissue>
    </source>
</reference>
<feature type="region of interest" description="Disordered" evidence="1">
    <location>
        <begin position="55"/>
        <end position="78"/>
    </location>
</feature>
<dbReference type="EMBL" id="JADCNM010000074">
    <property type="protein sequence ID" value="KAG0451191.1"/>
    <property type="molecule type" value="Genomic_DNA"/>
</dbReference>
<name>A0A835PCJ8_VANPL</name>
<organism evidence="2 3">
    <name type="scientific">Vanilla planifolia</name>
    <name type="common">Vanilla</name>
    <dbReference type="NCBI Taxonomy" id="51239"/>
    <lineage>
        <taxon>Eukaryota</taxon>
        <taxon>Viridiplantae</taxon>
        <taxon>Streptophyta</taxon>
        <taxon>Embryophyta</taxon>
        <taxon>Tracheophyta</taxon>
        <taxon>Spermatophyta</taxon>
        <taxon>Magnoliopsida</taxon>
        <taxon>Liliopsida</taxon>
        <taxon>Asparagales</taxon>
        <taxon>Orchidaceae</taxon>
        <taxon>Vanilloideae</taxon>
        <taxon>Vanilleae</taxon>
        <taxon>Vanilla</taxon>
    </lineage>
</organism>
<evidence type="ECO:0000313" key="3">
    <source>
        <dbReference type="Proteomes" id="UP000639772"/>
    </source>
</evidence>